<name>A0A4R4RD47_9ACTN</name>
<keyword evidence="1" id="KW-0238">DNA-binding</keyword>
<evidence type="ECO:0000259" key="2">
    <source>
        <dbReference type="PROSITE" id="PS50937"/>
    </source>
</evidence>
<dbReference type="GO" id="GO:0003700">
    <property type="term" value="F:DNA-binding transcription factor activity"/>
    <property type="evidence" value="ECO:0007669"/>
    <property type="project" value="InterPro"/>
</dbReference>
<accession>A0A4R4RD47</accession>
<dbReference type="SUPFAM" id="SSF46955">
    <property type="entry name" value="Putative DNA-binding domain"/>
    <property type="match status" value="1"/>
</dbReference>
<keyword evidence="4" id="KW-1185">Reference proteome</keyword>
<dbReference type="CDD" id="cd01109">
    <property type="entry name" value="HTH_YyaN"/>
    <property type="match status" value="1"/>
</dbReference>
<dbReference type="OrthoDB" id="9802944at2"/>
<dbReference type="PRINTS" id="PR00040">
    <property type="entry name" value="HTHMERR"/>
</dbReference>
<evidence type="ECO:0000313" key="4">
    <source>
        <dbReference type="Proteomes" id="UP000295621"/>
    </source>
</evidence>
<dbReference type="PANTHER" id="PTHR30204">
    <property type="entry name" value="REDOX-CYCLING DRUG-SENSING TRANSCRIPTIONAL ACTIVATOR SOXR"/>
    <property type="match status" value="1"/>
</dbReference>
<comment type="caution">
    <text evidence="3">The sequence shown here is derived from an EMBL/GenBank/DDBJ whole genome shotgun (WGS) entry which is preliminary data.</text>
</comment>
<dbReference type="Gene3D" id="1.10.1660.10">
    <property type="match status" value="1"/>
</dbReference>
<reference evidence="3 4" key="1">
    <citation type="submission" date="2019-02" db="EMBL/GenBank/DDBJ databases">
        <title>Draft genome sequences of novel Actinobacteria.</title>
        <authorList>
            <person name="Sahin N."/>
            <person name="Ay H."/>
            <person name="Saygin H."/>
        </authorList>
    </citation>
    <scope>NUCLEOTIDE SEQUENCE [LARGE SCALE GENOMIC DNA]</scope>
    <source>
        <strain evidence="3 4">KC603</strain>
    </source>
</reference>
<dbReference type="EMBL" id="SMKL01000079">
    <property type="protein sequence ID" value="TDC47221.1"/>
    <property type="molecule type" value="Genomic_DNA"/>
</dbReference>
<dbReference type="PROSITE" id="PS00552">
    <property type="entry name" value="HTH_MERR_1"/>
    <property type="match status" value="1"/>
</dbReference>
<dbReference type="InterPro" id="IPR009061">
    <property type="entry name" value="DNA-bd_dom_put_sf"/>
</dbReference>
<dbReference type="InterPro" id="IPR000551">
    <property type="entry name" value="MerR-type_HTH_dom"/>
</dbReference>
<dbReference type="AlphaFoldDB" id="A0A4R4RD47"/>
<protein>
    <submittedName>
        <fullName evidence="3">MerR family transcriptional regulator</fullName>
    </submittedName>
</protein>
<dbReference type="PROSITE" id="PS50937">
    <property type="entry name" value="HTH_MERR_2"/>
    <property type="match status" value="1"/>
</dbReference>
<proteinExistence type="predicted"/>
<sequence length="141" mass="15994">MCSKSYGHGVTTLDVRDTPITHPTETISEVAERTGVTAHTLRYYERIGLLDVPRDSAGRRLYTPDDVDRVVFITRLRQLDMPIRDIQRYFELVLAGPATEPDRLALLVKHRETVRVRMEALRIALDVVDYKIAKYGGTAAP</sequence>
<evidence type="ECO:0000313" key="3">
    <source>
        <dbReference type="EMBL" id="TDC47221.1"/>
    </source>
</evidence>
<dbReference type="SMART" id="SM00422">
    <property type="entry name" value="HTH_MERR"/>
    <property type="match status" value="1"/>
</dbReference>
<dbReference type="PANTHER" id="PTHR30204:SF98">
    <property type="entry name" value="HTH-TYPE TRANSCRIPTIONAL REGULATOR ADHR"/>
    <property type="match status" value="1"/>
</dbReference>
<gene>
    <name evidence="3" type="ORF">E1212_24875</name>
</gene>
<dbReference type="InterPro" id="IPR047057">
    <property type="entry name" value="MerR_fam"/>
</dbReference>
<dbReference type="Proteomes" id="UP000295621">
    <property type="component" value="Unassembled WGS sequence"/>
</dbReference>
<feature type="domain" description="HTH merR-type" evidence="2">
    <location>
        <begin position="26"/>
        <end position="92"/>
    </location>
</feature>
<evidence type="ECO:0000256" key="1">
    <source>
        <dbReference type="ARBA" id="ARBA00023125"/>
    </source>
</evidence>
<dbReference type="Pfam" id="PF13411">
    <property type="entry name" value="MerR_1"/>
    <property type="match status" value="1"/>
</dbReference>
<organism evidence="3 4">
    <name type="scientific">Jiangella ureilytica</name>
    <dbReference type="NCBI Taxonomy" id="2530374"/>
    <lineage>
        <taxon>Bacteria</taxon>
        <taxon>Bacillati</taxon>
        <taxon>Actinomycetota</taxon>
        <taxon>Actinomycetes</taxon>
        <taxon>Jiangellales</taxon>
        <taxon>Jiangellaceae</taxon>
        <taxon>Jiangella</taxon>
    </lineage>
</organism>
<dbReference type="GO" id="GO:0003677">
    <property type="term" value="F:DNA binding"/>
    <property type="evidence" value="ECO:0007669"/>
    <property type="project" value="UniProtKB-KW"/>
</dbReference>